<comment type="caution">
    <text evidence="2">The sequence shown here is derived from an EMBL/GenBank/DDBJ whole genome shotgun (WGS) entry which is preliminary data.</text>
</comment>
<feature type="transmembrane region" description="Helical" evidence="1">
    <location>
        <begin position="67"/>
        <end position="87"/>
    </location>
</feature>
<protein>
    <submittedName>
        <fullName evidence="2">DUF2809 domain-containing protein</fullName>
    </submittedName>
</protein>
<accession>A0A418R0R4</accession>
<dbReference type="RefSeq" id="WP_119655303.1">
    <property type="nucleotide sequence ID" value="NZ_JBHUOI010000009.1"/>
</dbReference>
<name>A0A418R0R4_9BACT</name>
<dbReference type="AlphaFoldDB" id="A0A418R0R4"/>
<proteinExistence type="predicted"/>
<dbReference type="OrthoDB" id="5360192at2"/>
<keyword evidence="3" id="KW-1185">Reference proteome</keyword>
<dbReference type="InterPro" id="IPR021257">
    <property type="entry name" value="DUF2809"/>
</dbReference>
<evidence type="ECO:0000256" key="1">
    <source>
        <dbReference type="SAM" id="Phobius"/>
    </source>
</evidence>
<dbReference type="Pfam" id="PF10990">
    <property type="entry name" value="DUF2809"/>
    <property type="match status" value="1"/>
</dbReference>
<evidence type="ECO:0000313" key="2">
    <source>
        <dbReference type="EMBL" id="RIY10985.1"/>
    </source>
</evidence>
<feature type="transmembrane region" description="Helical" evidence="1">
    <location>
        <begin position="39"/>
        <end position="60"/>
    </location>
</feature>
<evidence type="ECO:0000313" key="3">
    <source>
        <dbReference type="Proteomes" id="UP000284250"/>
    </source>
</evidence>
<gene>
    <name evidence="2" type="ORF">D0T11_08205</name>
</gene>
<sequence>MSILLPPALVTRRRRLLLLALLTVPLGLGSRRYAAALPAWLTAYAGDTLWALLVFWLVALLRPRWPVLRVGLAAFGLTLAVETSQLYQAPWLNALRHTTLGGLVLGFGFLWSDVLCYGAGVLIGYALERHWRVSPITLGKLNF</sequence>
<keyword evidence="1" id="KW-1133">Transmembrane helix</keyword>
<keyword evidence="1" id="KW-0472">Membrane</keyword>
<organism evidence="2 3">
    <name type="scientific">Hymenobacter rubripertinctus</name>
    <dbReference type="NCBI Taxonomy" id="2029981"/>
    <lineage>
        <taxon>Bacteria</taxon>
        <taxon>Pseudomonadati</taxon>
        <taxon>Bacteroidota</taxon>
        <taxon>Cytophagia</taxon>
        <taxon>Cytophagales</taxon>
        <taxon>Hymenobacteraceae</taxon>
        <taxon>Hymenobacter</taxon>
    </lineage>
</organism>
<reference evidence="2 3" key="1">
    <citation type="submission" date="2019-01" db="EMBL/GenBank/DDBJ databases">
        <title>Hymenobacter humicola sp. nov., isolated from soils in Antarctica.</title>
        <authorList>
            <person name="Sedlacek I."/>
            <person name="Holochova P."/>
            <person name="Kralova S."/>
            <person name="Pantucek R."/>
            <person name="Stankova E."/>
            <person name="Vrbovska V."/>
            <person name="Kristofova L."/>
            <person name="Svec P."/>
            <person name="Busse H.-J."/>
        </authorList>
    </citation>
    <scope>NUCLEOTIDE SEQUENCE [LARGE SCALE GENOMIC DNA]</scope>
    <source>
        <strain evidence="2 3">CCM 8852</strain>
    </source>
</reference>
<keyword evidence="1" id="KW-0812">Transmembrane</keyword>
<feature type="transmembrane region" description="Helical" evidence="1">
    <location>
        <begin position="107"/>
        <end position="127"/>
    </location>
</feature>
<dbReference type="Proteomes" id="UP000284250">
    <property type="component" value="Unassembled WGS sequence"/>
</dbReference>
<dbReference type="EMBL" id="QYCN01000010">
    <property type="protein sequence ID" value="RIY10985.1"/>
    <property type="molecule type" value="Genomic_DNA"/>
</dbReference>